<feature type="transmembrane region" description="Helical" evidence="7">
    <location>
        <begin position="785"/>
        <end position="810"/>
    </location>
</feature>
<evidence type="ECO:0000256" key="6">
    <source>
        <dbReference type="ARBA" id="ARBA00038076"/>
    </source>
</evidence>
<feature type="domain" description="ABC3 transporter permease C-terminal" evidence="8">
    <location>
        <begin position="268"/>
        <end position="388"/>
    </location>
</feature>
<gene>
    <name evidence="9" type="ORF">GCM10010151_61800</name>
</gene>
<keyword evidence="4 7" id="KW-1133">Transmembrane helix</keyword>
<keyword evidence="5 7" id="KW-0472">Membrane</keyword>
<feature type="transmembrane region" description="Helical" evidence="7">
    <location>
        <begin position="357"/>
        <end position="378"/>
    </location>
</feature>
<dbReference type="InterPro" id="IPR003838">
    <property type="entry name" value="ABC3_permease_C"/>
</dbReference>
<dbReference type="PANTHER" id="PTHR30572">
    <property type="entry name" value="MEMBRANE COMPONENT OF TRANSPORTER-RELATED"/>
    <property type="match status" value="1"/>
</dbReference>
<evidence type="ECO:0000256" key="5">
    <source>
        <dbReference type="ARBA" id="ARBA00023136"/>
    </source>
</evidence>
<keyword evidence="10" id="KW-1185">Reference proteome</keyword>
<dbReference type="EMBL" id="BAAABM010000056">
    <property type="protein sequence ID" value="GAA0363353.1"/>
    <property type="molecule type" value="Genomic_DNA"/>
</dbReference>
<evidence type="ECO:0000256" key="1">
    <source>
        <dbReference type="ARBA" id="ARBA00004651"/>
    </source>
</evidence>
<evidence type="ECO:0000313" key="10">
    <source>
        <dbReference type="Proteomes" id="UP001501822"/>
    </source>
</evidence>
<evidence type="ECO:0000313" key="9">
    <source>
        <dbReference type="EMBL" id="GAA0363353.1"/>
    </source>
</evidence>
<feature type="transmembrane region" description="Helical" evidence="7">
    <location>
        <begin position="822"/>
        <end position="842"/>
    </location>
</feature>
<dbReference type="InterPro" id="IPR050250">
    <property type="entry name" value="Macrolide_Exporter_MacB"/>
</dbReference>
<feature type="transmembrane region" description="Helical" evidence="7">
    <location>
        <begin position="441"/>
        <end position="466"/>
    </location>
</feature>
<dbReference type="Pfam" id="PF02687">
    <property type="entry name" value="FtsX"/>
    <property type="match status" value="2"/>
</dbReference>
<keyword evidence="3 7" id="KW-0812">Transmembrane</keyword>
<accession>A0ABN0XG80</accession>
<dbReference type="Proteomes" id="UP001501822">
    <property type="component" value="Unassembled WGS sequence"/>
</dbReference>
<evidence type="ECO:0000259" key="8">
    <source>
        <dbReference type="Pfam" id="PF02687"/>
    </source>
</evidence>
<name>A0ABN0XG80_9ACTN</name>
<organism evidence="9 10">
    <name type="scientific">Actinoallomurus spadix</name>
    <dbReference type="NCBI Taxonomy" id="79912"/>
    <lineage>
        <taxon>Bacteria</taxon>
        <taxon>Bacillati</taxon>
        <taxon>Actinomycetota</taxon>
        <taxon>Actinomycetes</taxon>
        <taxon>Streptosporangiales</taxon>
        <taxon>Thermomonosporaceae</taxon>
        <taxon>Actinoallomurus</taxon>
    </lineage>
</organism>
<dbReference type="RefSeq" id="WP_252806354.1">
    <property type="nucleotide sequence ID" value="NZ_BAAABM010000056.1"/>
</dbReference>
<feature type="transmembrane region" description="Helical" evidence="7">
    <location>
        <begin position="408"/>
        <end position="429"/>
    </location>
</feature>
<comment type="caution">
    <text evidence="9">The sequence shown here is derived from an EMBL/GenBank/DDBJ whole genome shotgun (WGS) entry which is preliminary data.</text>
</comment>
<evidence type="ECO:0000256" key="3">
    <source>
        <dbReference type="ARBA" id="ARBA00022692"/>
    </source>
</evidence>
<sequence length="859" mass="87981">MWLIARRSFAQDWARLTATVLAVLFSVGLMSGSLQFALRAQSAVSGSDASEYARADVLVQPPGADPEDTFAVPRGEVRPGSIASVPGVAAVAGDAAVPVTIVGAHGRPVPSPAGAVTTFRPWISDARLSAYHLVAGRAPAADDEVAVVRHVANAGRLRTGTTTTLLLPKTSSRVRIVGVVTVQGRGSVASGDLILGTPAAVHDATGLAAGAWQSLWVKAASGVRAGELRSRLAAPMRPAVVRTAADLRHRQAAELQGVGASVGGAIGMLASVAVFTGLFVVANAFGTMVRQRTRRLALLAAIGARPRQIRRLVRLEALVLAVIASAGGLLVGYGVSDVLTRLFAQDGFDISAGEVDFGWIALAFPFAAGVVTTQLAAWRPARRASKVAPIEALRSATAEDKGRKWPRIVGAIAVFGASWMFFGPVFAVANDPTSVGADRTVGITMLILLGSMVCVAGLAVLAPFFVGPLGGLVGRLGMLVSGEAGRLARATITRSPRRVSSAAASLMLGVALVAATGLLITSVRERSHAAGAQTLAADHVIAANGRTSGGTAPLPGDTAARAARAPGVTTAVALTQTEVRLVSPKIKAFDGDPGTPIMLTVTGASDVRPVLRLGGHLPALRPGEIGVASALSKAYGLRPGRRIVVHGARGDVTLTVAGRYHDPSHLFADEALVAPATMAALDPDANTSAVLVRGTASTAALTAAVSGIPVAEVYDRAAYVRVAASSMEKGLRVIYGFIAMSLVIALFGMATTVSLSVSERTKEFGMLGAVGTTVRQIRSIVRWEAATVVLLGVLLGMGAAVGTIALLHVATGSSFIRVHLPWWLLAAVVLGAAAVTWATSALPARRAAGVPVLEAAKAE</sequence>
<proteinExistence type="inferred from homology"/>
<keyword evidence="2" id="KW-1003">Cell membrane</keyword>
<feature type="transmembrane region" description="Helical" evidence="7">
    <location>
        <begin position="499"/>
        <end position="520"/>
    </location>
</feature>
<feature type="transmembrane region" description="Helical" evidence="7">
    <location>
        <begin position="733"/>
        <end position="757"/>
    </location>
</feature>
<reference evidence="9 10" key="1">
    <citation type="journal article" date="2019" name="Int. J. Syst. Evol. Microbiol.">
        <title>The Global Catalogue of Microorganisms (GCM) 10K type strain sequencing project: providing services to taxonomists for standard genome sequencing and annotation.</title>
        <authorList>
            <consortium name="The Broad Institute Genomics Platform"/>
            <consortium name="The Broad Institute Genome Sequencing Center for Infectious Disease"/>
            <person name="Wu L."/>
            <person name="Ma J."/>
        </authorList>
    </citation>
    <scope>NUCLEOTIDE SEQUENCE [LARGE SCALE GENOMIC DNA]</scope>
    <source>
        <strain evidence="9 10">JCM 3146</strain>
    </source>
</reference>
<evidence type="ECO:0000256" key="2">
    <source>
        <dbReference type="ARBA" id="ARBA00022475"/>
    </source>
</evidence>
<protein>
    <submittedName>
        <fullName evidence="9">ABC transporter permease</fullName>
    </submittedName>
</protein>
<feature type="transmembrane region" description="Helical" evidence="7">
    <location>
        <begin position="315"/>
        <end position="335"/>
    </location>
</feature>
<dbReference type="PANTHER" id="PTHR30572:SF4">
    <property type="entry name" value="ABC TRANSPORTER PERMEASE YTRF"/>
    <property type="match status" value="1"/>
</dbReference>
<comment type="similarity">
    <text evidence="6">Belongs to the ABC-4 integral membrane protein family.</text>
</comment>
<feature type="domain" description="ABC3 transporter permease C-terminal" evidence="8">
    <location>
        <begin position="737"/>
        <end position="849"/>
    </location>
</feature>
<evidence type="ECO:0000256" key="7">
    <source>
        <dbReference type="SAM" id="Phobius"/>
    </source>
</evidence>
<feature type="transmembrane region" description="Helical" evidence="7">
    <location>
        <begin position="258"/>
        <end position="285"/>
    </location>
</feature>
<evidence type="ECO:0000256" key="4">
    <source>
        <dbReference type="ARBA" id="ARBA00022989"/>
    </source>
</evidence>
<comment type="subcellular location">
    <subcellularLocation>
        <location evidence="1">Cell membrane</location>
        <topology evidence="1">Multi-pass membrane protein</topology>
    </subcellularLocation>
</comment>